<keyword evidence="4" id="KW-1185">Reference proteome</keyword>
<evidence type="ECO:0000313" key="4">
    <source>
        <dbReference type="Proteomes" id="UP000240800"/>
    </source>
</evidence>
<dbReference type="Proteomes" id="UP000240800">
    <property type="component" value="Unassembled WGS sequence"/>
</dbReference>
<dbReference type="Gene3D" id="3.10.180.10">
    <property type="entry name" value="2,3-Dihydroxybiphenyl 1,2-Dioxygenase, domain 1"/>
    <property type="match status" value="1"/>
</dbReference>
<dbReference type="InterPro" id="IPR029068">
    <property type="entry name" value="Glyas_Bleomycin-R_OHBP_Dase"/>
</dbReference>
<dbReference type="EMBL" id="PZZW01000006">
    <property type="protein sequence ID" value="PTM77103.1"/>
    <property type="molecule type" value="Genomic_DNA"/>
</dbReference>
<dbReference type="PROSITE" id="PS51819">
    <property type="entry name" value="VOC"/>
    <property type="match status" value="1"/>
</dbReference>
<dbReference type="SUPFAM" id="SSF54593">
    <property type="entry name" value="Glyoxalase/Bleomycin resistance protein/Dihydroxybiphenyl dioxygenase"/>
    <property type="match status" value="1"/>
</dbReference>
<accession>A0ABX5J6C4</accession>
<sequence>MHLDHVTLRTSTLEATRDFFLSVFPDLKKGPRPAAIRNIPGQWLYADQAPILHLIAALPTFMPLRGDGWDHVAFRLQNEADFCDRRDGLRIPWKRMDLPELQERRIFLQAPGGALVEAVFRHHSPGTGAHPHASASAPSPTQPSYGGSA</sequence>
<protein>
    <recommendedName>
        <fullName evidence="2">VOC domain-containing protein</fullName>
    </recommendedName>
</protein>
<name>A0ABX5J6C4_9RHOB</name>
<reference evidence="3 4" key="1">
    <citation type="submission" date="2018-04" db="EMBL/GenBank/DDBJ databases">
        <title>Genomic Encyclopedia of Type Strains, Phase III (KMG-III): the genomes of soil and plant-associated and newly described type strains.</title>
        <authorList>
            <person name="Whitman W."/>
        </authorList>
    </citation>
    <scope>NUCLEOTIDE SEQUENCE [LARGE SCALE GENOMIC DNA]</scope>
    <source>
        <strain evidence="3 4">JA192</strain>
    </source>
</reference>
<dbReference type="InterPro" id="IPR037523">
    <property type="entry name" value="VOC_core"/>
</dbReference>
<evidence type="ECO:0000313" key="3">
    <source>
        <dbReference type="EMBL" id="PTM77103.1"/>
    </source>
</evidence>
<evidence type="ECO:0000256" key="1">
    <source>
        <dbReference type="SAM" id="MobiDB-lite"/>
    </source>
</evidence>
<evidence type="ECO:0000259" key="2">
    <source>
        <dbReference type="PROSITE" id="PS51819"/>
    </source>
</evidence>
<organism evidence="3 4">
    <name type="scientific">Cereibacter johrii</name>
    <dbReference type="NCBI Taxonomy" id="445629"/>
    <lineage>
        <taxon>Bacteria</taxon>
        <taxon>Pseudomonadati</taxon>
        <taxon>Pseudomonadota</taxon>
        <taxon>Alphaproteobacteria</taxon>
        <taxon>Rhodobacterales</taxon>
        <taxon>Paracoccaceae</taxon>
        <taxon>Cereibacter</taxon>
    </lineage>
</organism>
<comment type="caution">
    <text evidence="3">The sequence shown here is derived from an EMBL/GenBank/DDBJ whole genome shotgun (WGS) entry which is preliminary data.</text>
</comment>
<dbReference type="RefSeq" id="WP_069332671.1">
    <property type="nucleotide sequence ID" value="NZ_MABH01000164.1"/>
</dbReference>
<feature type="region of interest" description="Disordered" evidence="1">
    <location>
        <begin position="126"/>
        <end position="149"/>
    </location>
</feature>
<feature type="domain" description="VOC" evidence="2">
    <location>
        <begin position="2"/>
        <end position="121"/>
    </location>
</feature>
<gene>
    <name evidence="3" type="ORF">C8J29_10629</name>
</gene>
<proteinExistence type="predicted"/>